<evidence type="ECO:0000313" key="3">
    <source>
        <dbReference type="Proteomes" id="UP000007842"/>
    </source>
</evidence>
<dbReference type="Proteomes" id="UP000007842">
    <property type="component" value="Plasmid pSCATT"/>
</dbReference>
<geneLocation type="plasmid" evidence="2 3">
    <name>pSCATT</name>
</geneLocation>
<protein>
    <submittedName>
        <fullName evidence="2">Uncharacterized protein</fullName>
    </submittedName>
</protein>
<accession>G8XEI6</accession>
<keyword evidence="3" id="KW-1185">Reference proteome</keyword>
<dbReference type="HOGENOM" id="CLU_2384797_0_0_11"/>
<proteinExistence type="predicted"/>
<evidence type="ECO:0000256" key="1">
    <source>
        <dbReference type="SAM" id="MobiDB-lite"/>
    </source>
</evidence>
<dbReference type="AlphaFoldDB" id="G8XEI6"/>
<organism evidence="2 3">
    <name type="scientific">Streptantibioticus cattleyicolor (strain ATCC 35852 / DSM 46488 / JCM 4925 / NBRC 14057 / NRRL 8057)</name>
    <name type="common">Streptomyces cattleya</name>
    <dbReference type="NCBI Taxonomy" id="1003195"/>
    <lineage>
        <taxon>Bacteria</taxon>
        <taxon>Bacillati</taxon>
        <taxon>Actinomycetota</taxon>
        <taxon>Actinomycetes</taxon>
        <taxon>Kitasatosporales</taxon>
        <taxon>Streptomycetaceae</taxon>
        <taxon>Streptantibioticus</taxon>
    </lineage>
</organism>
<evidence type="ECO:0000313" key="2">
    <source>
        <dbReference type="EMBL" id="AEW98368.1"/>
    </source>
</evidence>
<reference evidence="3" key="1">
    <citation type="submission" date="2011-12" db="EMBL/GenBank/DDBJ databases">
        <title>Complete genome sequence of Streptomyces cattleya strain DSM 46488.</title>
        <authorList>
            <person name="Ou H.-Y."/>
            <person name="Li P."/>
            <person name="Zhao C."/>
            <person name="O'Hagan D."/>
            <person name="Deng Z."/>
        </authorList>
    </citation>
    <scope>NUCLEOTIDE SEQUENCE [LARGE SCALE GENOMIC DNA]</scope>
    <source>
        <strain evidence="3">ATCC 35852 / DSM 46488 / JCM 4925 / NBRC 14057 / NRRL 8057</strain>
        <plasmid evidence="3">Plasmid pSCATT</plasmid>
    </source>
</reference>
<sequence>MLDHMTSAATPRGTGAVREGRSGTTRAVSVLAGLLAVGVVTAGCADASGYGSARHPAVIGSPALLERDARTLILRWTADHFDNCADQAVAIATV</sequence>
<dbReference type="EMBL" id="CP003229">
    <property type="protein sequence ID" value="AEW98368.1"/>
    <property type="molecule type" value="Genomic_DNA"/>
</dbReference>
<feature type="region of interest" description="Disordered" evidence="1">
    <location>
        <begin position="1"/>
        <end position="22"/>
    </location>
</feature>
<dbReference type="PATRIC" id="fig|1003195.29.peg.5975"/>
<dbReference type="KEGG" id="scy:SCATT_p01750"/>
<name>G8XEI6_STREN</name>
<keyword evidence="2" id="KW-0614">Plasmid</keyword>
<gene>
    <name evidence="2" type="ordered locus">SCATT_p01750</name>
</gene>